<organism evidence="2">
    <name type="scientific">Anguilla anguilla</name>
    <name type="common">European freshwater eel</name>
    <name type="synonym">Muraena anguilla</name>
    <dbReference type="NCBI Taxonomy" id="7936"/>
    <lineage>
        <taxon>Eukaryota</taxon>
        <taxon>Metazoa</taxon>
        <taxon>Chordata</taxon>
        <taxon>Craniata</taxon>
        <taxon>Vertebrata</taxon>
        <taxon>Euteleostomi</taxon>
        <taxon>Actinopterygii</taxon>
        <taxon>Neopterygii</taxon>
        <taxon>Teleostei</taxon>
        <taxon>Anguilliformes</taxon>
        <taxon>Anguillidae</taxon>
        <taxon>Anguilla</taxon>
    </lineage>
</organism>
<sequence>MLCIRLAYIYFAYFSHCAPYLISTFKIWFISKYNLRYIRLSFQRTSKK</sequence>
<protein>
    <submittedName>
        <fullName evidence="2">Uncharacterized protein</fullName>
    </submittedName>
</protein>
<dbReference type="EMBL" id="GBXM01052050">
    <property type="protein sequence ID" value="JAH56527.1"/>
    <property type="molecule type" value="Transcribed_RNA"/>
</dbReference>
<dbReference type="AlphaFoldDB" id="A0A0E9TSS7"/>
<accession>A0A0E9TSS7</accession>
<keyword evidence="1" id="KW-1133">Transmembrane helix</keyword>
<reference evidence="2" key="2">
    <citation type="journal article" date="2015" name="Fish Shellfish Immunol.">
        <title>Early steps in the European eel (Anguilla anguilla)-Vibrio vulnificus interaction in the gills: Role of the RtxA13 toxin.</title>
        <authorList>
            <person name="Callol A."/>
            <person name="Pajuelo D."/>
            <person name="Ebbesson L."/>
            <person name="Teles M."/>
            <person name="MacKenzie S."/>
            <person name="Amaro C."/>
        </authorList>
    </citation>
    <scope>NUCLEOTIDE SEQUENCE</scope>
</reference>
<keyword evidence="1" id="KW-0472">Membrane</keyword>
<name>A0A0E9TSS7_ANGAN</name>
<evidence type="ECO:0000256" key="1">
    <source>
        <dbReference type="SAM" id="Phobius"/>
    </source>
</evidence>
<proteinExistence type="predicted"/>
<keyword evidence="1" id="KW-0812">Transmembrane</keyword>
<evidence type="ECO:0000313" key="2">
    <source>
        <dbReference type="EMBL" id="JAH56527.1"/>
    </source>
</evidence>
<feature type="transmembrane region" description="Helical" evidence="1">
    <location>
        <begin position="6"/>
        <end position="29"/>
    </location>
</feature>
<reference evidence="2" key="1">
    <citation type="submission" date="2014-11" db="EMBL/GenBank/DDBJ databases">
        <authorList>
            <person name="Amaro Gonzalez C."/>
        </authorList>
    </citation>
    <scope>NUCLEOTIDE SEQUENCE</scope>
</reference>